<feature type="region of interest" description="Disordered" evidence="1">
    <location>
        <begin position="85"/>
        <end position="112"/>
    </location>
</feature>
<evidence type="ECO:0000256" key="1">
    <source>
        <dbReference type="SAM" id="MobiDB-lite"/>
    </source>
</evidence>
<gene>
    <name evidence="2" type="ORF">IF1G_00648</name>
</gene>
<organism evidence="2 3">
    <name type="scientific">Cordyceps javanica</name>
    <dbReference type="NCBI Taxonomy" id="43265"/>
    <lineage>
        <taxon>Eukaryota</taxon>
        <taxon>Fungi</taxon>
        <taxon>Dikarya</taxon>
        <taxon>Ascomycota</taxon>
        <taxon>Pezizomycotina</taxon>
        <taxon>Sordariomycetes</taxon>
        <taxon>Hypocreomycetidae</taxon>
        <taxon>Hypocreales</taxon>
        <taxon>Cordycipitaceae</taxon>
        <taxon>Cordyceps</taxon>
    </lineage>
</organism>
<comment type="caution">
    <text evidence="2">The sequence shown here is derived from an EMBL/GenBank/DDBJ whole genome shotgun (WGS) entry which is preliminary data.</text>
</comment>
<reference evidence="2 3" key="1">
    <citation type="journal article" date="2019" name="Appl. Microbiol. Biotechnol.">
        <title>Genome sequence of Isaria javanica and comparative genome analysis insights into family S53 peptidase evolution in fungal entomopathogens.</title>
        <authorList>
            <person name="Lin R."/>
            <person name="Zhang X."/>
            <person name="Xin B."/>
            <person name="Zou M."/>
            <person name="Gao Y."/>
            <person name="Qin F."/>
            <person name="Hu Q."/>
            <person name="Xie B."/>
            <person name="Cheng X."/>
        </authorList>
    </citation>
    <scope>NUCLEOTIDE SEQUENCE [LARGE SCALE GENOMIC DNA]</scope>
    <source>
        <strain evidence="2 3">IJ1G</strain>
    </source>
</reference>
<keyword evidence="3" id="KW-1185">Reference proteome</keyword>
<accession>A0A545VG67</accession>
<feature type="compositionally biased region" description="Basic and acidic residues" evidence="1">
    <location>
        <begin position="101"/>
        <end position="112"/>
    </location>
</feature>
<proteinExistence type="predicted"/>
<evidence type="ECO:0000313" key="2">
    <source>
        <dbReference type="EMBL" id="TQW00717.1"/>
    </source>
</evidence>
<dbReference type="AlphaFoldDB" id="A0A545VG67"/>
<sequence>MAIIRDGTETWVAWEAFFSRRAPGEALITRKSPLITWAVHCCGGHHLARGPSSRSGPQRASWLGKDVRHWTLASWEREEDLHQPKFPAGAAGHACKGASRGGERRDERHENRRDVCGVDGGLHMGGFRGRLV</sequence>
<dbReference type="EMBL" id="SPUK01000001">
    <property type="protein sequence ID" value="TQW00717.1"/>
    <property type="molecule type" value="Genomic_DNA"/>
</dbReference>
<protein>
    <submittedName>
        <fullName evidence="2">Uncharacterized protein</fullName>
    </submittedName>
</protein>
<dbReference type="Proteomes" id="UP000315783">
    <property type="component" value="Unassembled WGS sequence"/>
</dbReference>
<name>A0A545VG67_9HYPO</name>
<evidence type="ECO:0000313" key="3">
    <source>
        <dbReference type="Proteomes" id="UP000315783"/>
    </source>
</evidence>